<organism evidence="3 4">
    <name type="scientific">Saguinus oedipus</name>
    <name type="common">Cotton-top tamarin</name>
    <name type="synonym">Oedipomidas oedipus</name>
    <dbReference type="NCBI Taxonomy" id="9490"/>
    <lineage>
        <taxon>Eukaryota</taxon>
        <taxon>Metazoa</taxon>
        <taxon>Chordata</taxon>
        <taxon>Craniata</taxon>
        <taxon>Vertebrata</taxon>
        <taxon>Euteleostomi</taxon>
        <taxon>Mammalia</taxon>
        <taxon>Eutheria</taxon>
        <taxon>Euarchontoglires</taxon>
        <taxon>Primates</taxon>
        <taxon>Haplorrhini</taxon>
        <taxon>Platyrrhini</taxon>
        <taxon>Cebidae</taxon>
        <taxon>Callitrichinae</taxon>
        <taxon>Saguinus</taxon>
    </lineage>
</organism>
<gene>
    <name evidence="3" type="ORF">P7K49_023096</name>
</gene>
<protein>
    <submittedName>
        <fullName evidence="3">Uncharacterized protein</fullName>
    </submittedName>
</protein>
<reference evidence="3 4" key="1">
    <citation type="submission" date="2023-05" db="EMBL/GenBank/DDBJ databases">
        <title>B98-5 Cell Line De Novo Hybrid Assembly: An Optical Mapping Approach.</title>
        <authorList>
            <person name="Kananen K."/>
            <person name="Auerbach J.A."/>
            <person name="Kautto E."/>
            <person name="Blachly J.S."/>
        </authorList>
    </citation>
    <scope>NUCLEOTIDE SEQUENCE [LARGE SCALE GENOMIC DNA]</scope>
    <source>
        <strain evidence="3">B95-8</strain>
        <tissue evidence="3">Cell line</tissue>
    </source>
</reference>
<keyword evidence="2" id="KW-0732">Signal</keyword>
<feature type="region of interest" description="Disordered" evidence="1">
    <location>
        <begin position="103"/>
        <end position="140"/>
    </location>
</feature>
<name>A0ABQ9ULJ9_SAGOE</name>
<dbReference type="EMBL" id="JASSZA010000011">
    <property type="protein sequence ID" value="KAK2097645.1"/>
    <property type="molecule type" value="Genomic_DNA"/>
</dbReference>
<evidence type="ECO:0000256" key="1">
    <source>
        <dbReference type="SAM" id="MobiDB-lite"/>
    </source>
</evidence>
<keyword evidence="4" id="KW-1185">Reference proteome</keyword>
<feature type="chain" id="PRO_5047247469" evidence="2">
    <location>
        <begin position="21"/>
        <end position="140"/>
    </location>
</feature>
<evidence type="ECO:0000256" key="2">
    <source>
        <dbReference type="SAM" id="SignalP"/>
    </source>
</evidence>
<evidence type="ECO:0000313" key="3">
    <source>
        <dbReference type="EMBL" id="KAK2097645.1"/>
    </source>
</evidence>
<dbReference type="Proteomes" id="UP001266305">
    <property type="component" value="Unassembled WGS sequence"/>
</dbReference>
<feature type="signal peptide" evidence="2">
    <location>
        <begin position="1"/>
        <end position="20"/>
    </location>
</feature>
<sequence>MDLLWIPLFLVAACVSAVHSSLEVNADVSSIHITKPVHILEEHNLLVLTPAGLTQMLNETRFLMVLFREYPHPRRWMMKMTMAMMVMVMMMITYGDDDDNDVTGDGDCYGDDDEHGDDGACDDSYGDDNDNSDDGDDKGH</sequence>
<accession>A0ABQ9ULJ9</accession>
<evidence type="ECO:0000313" key="4">
    <source>
        <dbReference type="Proteomes" id="UP001266305"/>
    </source>
</evidence>
<proteinExistence type="predicted"/>
<comment type="caution">
    <text evidence="3">The sequence shown here is derived from an EMBL/GenBank/DDBJ whole genome shotgun (WGS) entry which is preliminary data.</text>
</comment>